<keyword evidence="10" id="KW-1185">Reference proteome</keyword>
<keyword evidence="5" id="KW-0627">Porphyrin biosynthesis</keyword>
<gene>
    <name evidence="9" type="ORF">LQ318_10805</name>
</gene>
<sequence>MEMFPIYLRRLDERKTVIVGGDHEAEGKVEQLLERNARLTVISPHLTEKLQRWAGERRFEWIPRRYKQGDLEGAFMAIVAQFEGNTNKVAYQEAKERGILINVMDDLSHANFAFGSIVKRGPLTISISTSGAAPALSVRLRQRFEKEFGPEYGTFLEFMQKLRDPMSKHHDKFETRKKLWYEVIDSEVLTLFREEKISEAYQRTADIVGEEVVEAALGTYKY</sequence>
<dbReference type="Gene3D" id="3.40.50.720">
    <property type="entry name" value="NAD(P)-binding Rossmann-like Domain"/>
    <property type="match status" value="1"/>
</dbReference>
<organism evidence="9 10">
    <name type="scientific">Fodinibius salicampi</name>
    <dbReference type="NCBI Taxonomy" id="1920655"/>
    <lineage>
        <taxon>Bacteria</taxon>
        <taxon>Pseudomonadati</taxon>
        <taxon>Balneolota</taxon>
        <taxon>Balneolia</taxon>
        <taxon>Balneolales</taxon>
        <taxon>Balneolaceae</taxon>
        <taxon>Fodinibius</taxon>
    </lineage>
</organism>
<dbReference type="PANTHER" id="PTHR35330">
    <property type="entry name" value="SIROHEME BIOSYNTHESIS PROTEIN MET8"/>
    <property type="match status" value="1"/>
</dbReference>
<evidence type="ECO:0000256" key="6">
    <source>
        <dbReference type="ARBA" id="ARBA00047561"/>
    </source>
</evidence>
<dbReference type="PANTHER" id="PTHR35330:SF1">
    <property type="entry name" value="SIROHEME BIOSYNTHESIS PROTEIN MET8"/>
    <property type="match status" value="1"/>
</dbReference>
<dbReference type="Pfam" id="PF13241">
    <property type="entry name" value="NAD_binding_7"/>
    <property type="match status" value="1"/>
</dbReference>
<dbReference type="RefSeq" id="WP_265790038.1">
    <property type="nucleotide sequence ID" value="NZ_BAABRS010000002.1"/>
</dbReference>
<feature type="domain" description="Sirohaem synthase dimerisation" evidence="7">
    <location>
        <begin position="152"/>
        <end position="203"/>
    </location>
</feature>
<evidence type="ECO:0000256" key="1">
    <source>
        <dbReference type="ARBA" id="ARBA00005010"/>
    </source>
</evidence>
<evidence type="ECO:0000256" key="2">
    <source>
        <dbReference type="ARBA" id="ARBA00012400"/>
    </source>
</evidence>
<dbReference type="Pfam" id="PF14824">
    <property type="entry name" value="Sirohm_synth_M"/>
    <property type="match status" value="1"/>
</dbReference>
<keyword evidence="3" id="KW-0560">Oxidoreductase</keyword>
<accession>A0ABT3PZY9</accession>
<dbReference type="InterPro" id="IPR019478">
    <property type="entry name" value="Sirohaem_synthase_dimer_dom"/>
</dbReference>
<evidence type="ECO:0000256" key="5">
    <source>
        <dbReference type="ARBA" id="ARBA00023244"/>
    </source>
</evidence>
<dbReference type="SUPFAM" id="SSF75615">
    <property type="entry name" value="Siroheme synthase middle domains-like"/>
    <property type="match status" value="1"/>
</dbReference>
<dbReference type="Pfam" id="PF10414">
    <property type="entry name" value="CysG_dimeriser"/>
    <property type="match status" value="1"/>
</dbReference>
<evidence type="ECO:0000256" key="3">
    <source>
        <dbReference type="ARBA" id="ARBA00023002"/>
    </source>
</evidence>
<evidence type="ECO:0000313" key="9">
    <source>
        <dbReference type="EMBL" id="MCW9713396.1"/>
    </source>
</evidence>
<evidence type="ECO:0000259" key="7">
    <source>
        <dbReference type="Pfam" id="PF10414"/>
    </source>
</evidence>
<feature type="domain" description="Siroheme synthase central" evidence="8">
    <location>
        <begin position="120"/>
        <end position="146"/>
    </location>
</feature>
<dbReference type="Proteomes" id="UP001207337">
    <property type="component" value="Unassembled WGS sequence"/>
</dbReference>
<evidence type="ECO:0000256" key="4">
    <source>
        <dbReference type="ARBA" id="ARBA00023027"/>
    </source>
</evidence>
<evidence type="ECO:0000259" key="8">
    <source>
        <dbReference type="Pfam" id="PF14824"/>
    </source>
</evidence>
<proteinExistence type="predicted"/>
<comment type="catalytic activity">
    <reaction evidence="6">
        <text>precorrin-2 + NAD(+) = sirohydrochlorin + NADH + 2 H(+)</text>
        <dbReference type="Rhea" id="RHEA:15613"/>
        <dbReference type="ChEBI" id="CHEBI:15378"/>
        <dbReference type="ChEBI" id="CHEBI:57540"/>
        <dbReference type="ChEBI" id="CHEBI:57945"/>
        <dbReference type="ChEBI" id="CHEBI:58351"/>
        <dbReference type="ChEBI" id="CHEBI:58827"/>
        <dbReference type="EC" id="1.3.1.76"/>
    </reaction>
</comment>
<protein>
    <recommendedName>
        <fullName evidence="2">precorrin-2 dehydrogenase</fullName>
        <ecNumber evidence="2">1.3.1.76</ecNumber>
    </recommendedName>
</protein>
<dbReference type="InterPro" id="IPR006367">
    <property type="entry name" value="Sirohaem_synthase_N"/>
</dbReference>
<keyword evidence="4" id="KW-0520">NAD</keyword>
<dbReference type="SUPFAM" id="SSF51735">
    <property type="entry name" value="NAD(P)-binding Rossmann-fold domains"/>
    <property type="match status" value="1"/>
</dbReference>
<comment type="caution">
    <text evidence="9">The sequence shown here is derived from an EMBL/GenBank/DDBJ whole genome shotgun (WGS) entry which is preliminary data.</text>
</comment>
<comment type="pathway">
    <text evidence="1">Porphyrin-containing compound metabolism; siroheme biosynthesis; sirohydrochlorin from precorrin-2: step 1/1.</text>
</comment>
<dbReference type="EMBL" id="JAJNDC010000002">
    <property type="protein sequence ID" value="MCW9713396.1"/>
    <property type="molecule type" value="Genomic_DNA"/>
</dbReference>
<dbReference type="InterPro" id="IPR036291">
    <property type="entry name" value="NAD(P)-bd_dom_sf"/>
</dbReference>
<evidence type="ECO:0000313" key="10">
    <source>
        <dbReference type="Proteomes" id="UP001207337"/>
    </source>
</evidence>
<dbReference type="NCBIfam" id="TIGR01470">
    <property type="entry name" value="cysG_Nterm"/>
    <property type="match status" value="1"/>
</dbReference>
<dbReference type="EC" id="1.3.1.76" evidence="2"/>
<dbReference type="InterPro" id="IPR028161">
    <property type="entry name" value="Met8-like"/>
</dbReference>
<dbReference type="InterPro" id="IPR042518">
    <property type="entry name" value="SirC_C"/>
</dbReference>
<dbReference type="InterPro" id="IPR028281">
    <property type="entry name" value="Sirohaem_synthase_central"/>
</dbReference>
<dbReference type="Gene3D" id="1.10.8.610">
    <property type="entry name" value="SirC, precorrin-2 dehydrogenase, C-terminal helical domain-like"/>
    <property type="match status" value="1"/>
</dbReference>
<name>A0ABT3PZY9_9BACT</name>
<reference evidence="9 10" key="1">
    <citation type="submission" date="2021-11" db="EMBL/GenBank/DDBJ databases">
        <title>Aliifidinibius sp. nov., a new bacterium isolated from saline soil.</title>
        <authorList>
            <person name="Galisteo C."/>
            <person name="De La Haba R."/>
            <person name="Sanchez-Porro C."/>
            <person name="Ventosa A."/>
        </authorList>
    </citation>
    <scope>NUCLEOTIDE SEQUENCE [LARGE SCALE GENOMIC DNA]</scope>
    <source>
        <strain evidence="9 10">KACC 190600</strain>
    </source>
</reference>